<feature type="chain" id="PRO_5013042030" description="AB hydrolase-1 domain-containing protein" evidence="2">
    <location>
        <begin position="28"/>
        <end position="253"/>
    </location>
</feature>
<feature type="region of interest" description="Disordered" evidence="1">
    <location>
        <begin position="41"/>
        <end position="62"/>
    </location>
</feature>
<evidence type="ECO:0000313" key="5">
    <source>
        <dbReference type="Proteomes" id="UP000184485"/>
    </source>
</evidence>
<feature type="signal peptide" evidence="2">
    <location>
        <begin position="1"/>
        <end position="27"/>
    </location>
</feature>
<protein>
    <recommendedName>
        <fullName evidence="3">AB hydrolase-1 domain-containing protein</fullName>
    </recommendedName>
</protein>
<evidence type="ECO:0000259" key="3">
    <source>
        <dbReference type="Pfam" id="PF12697"/>
    </source>
</evidence>
<dbReference type="AlphaFoldDB" id="A0A1M5IPB5"/>
<dbReference type="Gene3D" id="3.40.50.1820">
    <property type="entry name" value="alpha/beta hydrolase"/>
    <property type="match status" value="1"/>
</dbReference>
<keyword evidence="2" id="KW-0732">Signal</keyword>
<dbReference type="SUPFAM" id="SSF53474">
    <property type="entry name" value="alpha/beta-Hydrolases"/>
    <property type="match status" value="1"/>
</dbReference>
<dbReference type="EMBL" id="FQUP01000004">
    <property type="protein sequence ID" value="SHG30168.1"/>
    <property type="molecule type" value="Genomic_DNA"/>
</dbReference>
<dbReference type="STRING" id="1122133.SAMN02745157_3959"/>
<accession>A0A1M5IPB5</accession>
<organism evidence="4 5">
    <name type="scientific">Kaistia soli DSM 19436</name>
    <dbReference type="NCBI Taxonomy" id="1122133"/>
    <lineage>
        <taxon>Bacteria</taxon>
        <taxon>Pseudomonadati</taxon>
        <taxon>Pseudomonadota</taxon>
        <taxon>Alphaproteobacteria</taxon>
        <taxon>Hyphomicrobiales</taxon>
        <taxon>Kaistiaceae</taxon>
        <taxon>Kaistia</taxon>
    </lineage>
</organism>
<evidence type="ECO:0000256" key="1">
    <source>
        <dbReference type="SAM" id="MobiDB-lite"/>
    </source>
</evidence>
<gene>
    <name evidence="4" type="ORF">SAMN02745157_3959</name>
</gene>
<proteinExistence type="predicted"/>
<feature type="domain" description="AB hydrolase-1" evidence="3">
    <location>
        <begin position="103"/>
        <end position="185"/>
    </location>
</feature>
<dbReference type="Pfam" id="PF12697">
    <property type="entry name" value="Abhydrolase_6"/>
    <property type="match status" value="1"/>
</dbReference>
<dbReference type="InterPro" id="IPR000073">
    <property type="entry name" value="AB_hydrolase_1"/>
</dbReference>
<reference evidence="4 5" key="1">
    <citation type="submission" date="2016-11" db="EMBL/GenBank/DDBJ databases">
        <authorList>
            <person name="Jaros S."/>
            <person name="Januszkiewicz K."/>
            <person name="Wedrychowicz H."/>
        </authorList>
    </citation>
    <scope>NUCLEOTIDE SEQUENCE [LARGE SCALE GENOMIC DNA]</scope>
    <source>
        <strain evidence="4 5">DSM 19436</strain>
    </source>
</reference>
<dbReference type="Proteomes" id="UP000184485">
    <property type="component" value="Unassembled WGS sequence"/>
</dbReference>
<name>A0A1M5IPB5_9HYPH</name>
<sequence>MVKSMRLPILVLFGALLALFQPLAATANPLPQSAGAAVPEAKVQKASTAPRATQKRVGKSAQPTVPTHAASVYLIRGFLGVFSLGMDRLNASLKAQGVKTRILGHTGWPSVVADITAEAALHPDKRAPIVIIGHSLGGNAALQASYVLGQHGVPVDLVVTVDPTSSRPISDKVKRYLNIYMANDGLGAALAAKGTGVDNDNIRDNPDLNRPGVNHFTMDENPIVQQQIMTAVLKALGRKAPASKSPASKSSAK</sequence>
<evidence type="ECO:0000256" key="2">
    <source>
        <dbReference type="SAM" id="SignalP"/>
    </source>
</evidence>
<dbReference type="InterPro" id="IPR029058">
    <property type="entry name" value="AB_hydrolase_fold"/>
</dbReference>
<evidence type="ECO:0000313" key="4">
    <source>
        <dbReference type="EMBL" id="SHG30168.1"/>
    </source>
</evidence>
<keyword evidence="5" id="KW-1185">Reference proteome</keyword>